<proteinExistence type="predicted"/>
<accession>A0A7W7SG34</accession>
<dbReference type="GO" id="GO:0003677">
    <property type="term" value="F:DNA binding"/>
    <property type="evidence" value="ECO:0007669"/>
    <property type="project" value="UniProtKB-KW"/>
</dbReference>
<dbReference type="AlphaFoldDB" id="A0A7W7SG34"/>
<sequence length="67" mass="6716">MAIDSAGVMRVLAELRQAGVESEPGGGNPLAGRAALGALAILATPKETGLMALNAPAVRLEIPLPVQ</sequence>
<reference evidence="1 2" key="1">
    <citation type="submission" date="2020-08" db="EMBL/GenBank/DDBJ databases">
        <title>Sequencing the genomes of 1000 actinobacteria strains.</title>
        <authorList>
            <person name="Klenk H.-P."/>
        </authorList>
    </citation>
    <scope>NUCLEOTIDE SEQUENCE [LARGE SCALE GENOMIC DNA]</scope>
    <source>
        <strain evidence="1 2">DSM 44786</strain>
    </source>
</reference>
<dbReference type="Proteomes" id="UP000573327">
    <property type="component" value="Unassembled WGS sequence"/>
</dbReference>
<organism evidence="1 2">
    <name type="scientific">Kitasatospora gansuensis</name>
    <dbReference type="NCBI Taxonomy" id="258050"/>
    <lineage>
        <taxon>Bacteria</taxon>
        <taxon>Bacillati</taxon>
        <taxon>Actinomycetota</taxon>
        <taxon>Actinomycetes</taxon>
        <taxon>Kitasatosporales</taxon>
        <taxon>Streptomycetaceae</taxon>
        <taxon>Kitasatospora</taxon>
    </lineage>
</organism>
<evidence type="ECO:0000313" key="2">
    <source>
        <dbReference type="Proteomes" id="UP000573327"/>
    </source>
</evidence>
<gene>
    <name evidence="1" type="ORF">F4556_004982</name>
</gene>
<dbReference type="RefSeq" id="WP_184919798.1">
    <property type="nucleotide sequence ID" value="NZ_JACHJR010000001.1"/>
</dbReference>
<keyword evidence="2" id="KW-1185">Reference proteome</keyword>
<dbReference type="EMBL" id="JACHJR010000001">
    <property type="protein sequence ID" value="MBB4949447.1"/>
    <property type="molecule type" value="Genomic_DNA"/>
</dbReference>
<protein>
    <submittedName>
        <fullName evidence="1">DNA-binding IscR family transcriptional regulator</fullName>
    </submittedName>
</protein>
<comment type="caution">
    <text evidence="1">The sequence shown here is derived from an EMBL/GenBank/DDBJ whole genome shotgun (WGS) entry which is preliminary data.</text>
</comment>
<name>A0A7W7SG34_9ACTN</name>
<evidence type="ECO:0000313" key="1">
    <source>
        <dbReference type="EMBL" id="MBB4949447.1"/>
    </source>
</evidence>
<keyword evidence="1" id="KW-0238">DNA-binding</keyword>